<organism evidence="2 3">
    <name type="scientific">Microvenator marinus</name>
    <dbReference type="NCBI Taxonomy" id="2600177"/>
    <lineage>
        <taxon>Bacteria</taxon>
        <taxon>Deltaproteobacteria</taxon>
        <taxon>Bradymonadales</taxon>
        <taxon>Microvenatoraceae</taxon>
        <taxon>Microvenator</taxon>
    </lineage>
</organism>
<dbReference type="AlphaFoldDB" id="A0A5B8XWF7"/>
<evidence type="ECO:0008006" key="4">
    <source>
        <dbReference type="Google" id="ProtNLM"/>
    </source>
</evidence>
<proteinExistence type="predicted"/>
<evidence type="ECO:0000256" key="1">
    <source>
        <dbReference type="SAM" id="SignalP"/>
    </source>
</evidence>
<dbReference type="Proteomes" id="UP000321595">
    <property type="component" value="Chromosome"/>
</dbReference>
<keyword evidence="3" id="KW-1185">Reference proteome</keyword>
<feature type="chain" id="PRO_5022886132" description="Lipoprotein" evidence="1">
    <location>
        <begin position="22"/>
        <end position="209"/>
    </location>
</feature>
<sequence>MKNLVIAILSTSFLVACGESADPTGEVATLQFALTPSSATQGVSSVALNVRDLEFDLPMPLTCADVEGQLVGARCELEDSPETSDDNPSLAKIVIDGPMNIDLRNTQNPLEGISIPDLAYSRLDIRIESQGGYSILVEKGGQEYLFDFNEDIRFESRGGVRVTGGPILVEFDAAAWLQGVDMGSCTDEDSCDDVEDQLKDNLKNAGQLR</sequence>
<keyword evidence="1" id="KW-0732">Signal</keyword>
<gene>
    <name evidence="2" type="ORF">FRD01_12635</name>
</gene>
<evidence type="ECO:0000313" key="3">
    <source>
        <dbReference type="Proteomes" id="UP000321595"/>
    </source>
</evidence>
<accession>A0A5B8XWF7</accession>
<name>A0A5B8XWF7_9DELT</name>
<protein>
    <recommendedName>
        <fullName evidence="4">Lipoprotein</fullName>
    </recommendedName>
</protein>
<dbReference type="KEGG" id="bbae:FRD01_12635"/>
<dbReference type="RefSeq" id="WP_146960162.1">
    <property type="nucleotide sequence ID" value="NZ_CP042467.1"/>
</dbReference>
<dbReference type="EMBL" id="CP042467">
    <property type="protein sequence ID" value="QED28066.1"/>
    <property type="molecule type" value="Genomic_DNA"/>
</dbReference>
<dbReference type="PROSITE" id="PS51257">
    <property type="entry name" value="PROKAR_LIPOPROTEIN"/>
    <property type="match status" value="1"/>
</dbReference>
<feature type="signal peptide" evidence="1">
    <location>
        <begin position="1"/>
        <end position="21"/>
    </location>
</feature>
<reference evidence="2 3" key="1">
    <citation type="submission" date="2019-08" db="EMBL/GenBank/DDBJ databases">
        <authorList>
            <person name="Liang Q."/>
        </authorList>
    </citation>
    <scope>NUCLEOTIDE SEQUENCE [LARGE SCALE GENOMIC DNA]</scope>
    <source>
        <strain evidence="2 3">V1718</strain>
    </source>
</reference>
<evidence type="ECO:0000313" key="2">
    <source>
        <dbReference type="EMBL" id="QED28066.1"/>
    </source>
</evidence>